<evidence type="ECO:0000259" key="1">
    <source>
        <dbReference type="Pfam" id="PF25273"/>
    </source>
</evidence>
<dbReference type="KEGG" id="spu:105445628"/>
<dbReference type="Proteomes" id="UP000007110">
    <property type="component" value="Unassembled WGS sequence"/>
</dbReference>
<sequence length="613" mass="70341">MEAWRLVHGVGRKRLWEMRRLCQHGAKVPLPPNSHQKGRRKSSVHSALAWLKDFAAKCGDRMPDSPKIHLPSCHSRISVYEMMKAELSDFNVNICSQTHFLKLWREELPHLVIPSINRFAKCDMCTSIKSKLQNCSDSKQRSHLCKAREQHLQQQRAEREKYYKHQKKAKAYPGKYLSVIIDGMDQKSTSIPHFVQEAKSTNGAWKLPTHVTGGIVHGRGQHAFIDLNEFPHDPNLTITVLLRILQKYASNLPKVLYLQLDNCGRENKNKYVFAFLSLLVELEVFKKVKVSFLMVGHTHEDIDQFFSRVSTRLKKTNIPTLDALLDTIPKSFNKGVTTAERLQPIYSSKEWLGPCLEDISQHSRPHVFRITKGPDGRALISTKMWSSSPEWISPCGSPHLLTHHPDGIPAIITPNFDKVDLPRLGKQIMKMKPFLTAEAMETWRSTLDQLHLEDRGEAEFNCHWPLMDLLLTEEHENELCLQLSGSSSTYQSEVEEEVPCQVYIGQKKKKTKSVLTSEGNMRAFYLDQYHQEWPQIGRVVDTIPGELHVHWYTGTATSQWDPLTISTSGEQQAWLEWVPESAVITAPFELTRTSKLSGEMQAELRELRNKYIV</sequence>
<dbReference type="InterPro" id="IPR057191">
    <property type="entry name" value="DUF7869"/>
</dbReference>
<accession>A0A7M7NNE1</accession>
<keyword evidence="3" id="KW-1185">Reference proteome</keyword>
<dbReference type="PANTHER" id="PTHR33153:SF3">
    <property type="entry name" value="TRAFFICKING PROTEIN PARTICLE COMPLEX SUBUNIT 11 DOMAIN-CONTAINING PROTEIN"/>
    <property type="match status" value="1"/>
</dbReference>
<organism evidence="2 3">
    <name type="scientific">Strongylocentrotus purpuratus</name>
    <name type="common">Purple sea urchin</name>
    <dbReference type="NCBI Taxonomy" id="7668"/>
    <lineage>
        <taxon>Eukaryota</taxon>
        <taxon>Metazoa</taxon>
        <taxon>Echinodermata</taxon>
        <taxon>Eleutherozoa</taxon>
        <taxon>Echinozoa</taxon>
        <taxon>Echinoidea</taxon>
        <taxon>Euechinoidea</taxon>
        <taxon>Echinacea</taxon>
        <taxon>Camarodonta</taxon>
        <taxon>Echinidea</taxon>
        <taxon>Strongylocentrotidae</taxon>
        <taxon>Strongylocentrotus</taxon>
    </lineage>
</organism>
<dbReference type="OMA" id="GHHEYIN"/>
<dbReference type="OrthoDB" id="6110576at2759"/>
<dbReference type="Pfam" id="PF25273">
    <property type="entry name" value="DUF7869"/>
    <property type="match status" value="1"/>
</dbReference>
<dbReference type="PANTHER" id="PTHR33153">
    <property type="entry name" value="MYND-TYPE DOMAIN-CONTAINING PROTEIN"/>
    <property type="match status" value="1"/>
</dbReference>
<dbReference type="InParanoid" id="A0A7M7NNE1"/>
<reference evidence="3" key="1">
    <citation type="submission" date="2015-02" db="EMBL/GenBank/DDBJ databases">
        <title>Genome sequencing for Strongylocentrotus purpuratus.</title>
        <authorList>
            <person name="Murali S."/>
            <person name="Liu Y."/>
            <person name="Vee V."/>
            <person name="English A."/>
            <person name="Wang M."/>
            <person name="Skinner E."/>
            <person name="Han Y."/>
            <person name="Muzny D.M."/>
            <person name="Worley K.C."/>
            <person name="Gibbs R.A."/>
        </authorList>
    </citation>
    <scope>NUCLEOTIDE SEQUENCE</scope>
</reference>
<dbReference type="RefSeq" id="XP_030839078.1">
    <property type="nucleotide sequence ID" value="XM_030983218.1"/>
</dbReference>
<name>A0A7M7NNE1_STRPU</name>
<dbReference type="GeneID" id="105445628"/>
<proteinExistence type="predicted"/>
<reference evidence="2" key="2">
    <citation type="submission" date="2021-01" db="UniProtKB">
        <authorList>
            <consortium name="EnsemblMetazoa"/>
        </authorList>
    </citation>
    <scope>IDENTIFICATION</scope>
</reference>
<protein>
    <recommendedName>
        <fullName evidence="1">DUF7869 domain-containing protein</fullName>
    </recommendedName>
</protein>
<evidence type="ECO:0000313" key="2">
    <source>
        <dbReference type="EnsemblMetazoa" id="XP_030839078"/>
    </source>
</evidence>
<dbReference type="AlphaFoldDB" id="A0A7M7NNE1"/>
<evidence type="ECO:0000313" key="3">
    <source>
        <dbReference type="Proteomes" id="UP000007110"/>
    </source>
</evidence>
<dbReference type="EnsemblMetazoa" id="XM_030983218">
    <property type="protein sequence ID" value="XP_030839078"/>
    <property type="gene ID" value="LOC105445628"/>
</dbReference>
<feature type="domain" description="DUF7869" evidence="1">
    <location>
        <begin position="199"/>
        <end position="387"/>
    </location>
</feature>